<dbReference type="InterPro" id="IPR028592">
    <property type="entry name" value="QTRTD1"/>
</dbReference>
<proteinExistence type="inferred from homology"/>
<dbReference type="SUPFAM" id="SSF51713">
    <property type="entry name" value="tRNA-guanine transglycosylase"/>
    <property type="match status" value="1"/>
</dbReference>
<keyword evidence="8" id="KW-1185">Reference proteome</keyword>
<feature type="binding site" evidence="5">
    <location>
        <position position="353"/>
    </location>
    <ligand>
        <name>Zn(2+)</name>
        <dbReference type="ChEBI" id="CHEBI:29105"/>
    </ligand>
</feature>
<feature type="binding site" evidence="5">
    <location>
        <position position="355"/>
    </location>
    <ligand>
        <name>Zn(2+)</name>
        <dbReference type="ChEBI" id="CHEBI:29105"/>
    </ligand>
</feature>
<dbReference type="Gene3D" id="3.20.20.105">
    <property type="entry name" value="Queuine tRNA-ribosyltransferase-like"/>
    <property type="match status" value="1"/>
</dbReference>
<dbReference type="InterPro" id="IPR002616">
    <property type="entry name" value="tRNA_ribo_trans-like"/>
</dbReference>
<feature type="binding site" evidence="5">
    <location>
        <position position="384"/>
    </location>
    <ligand>
        <name>Zn(2+)</name>
        <dbReference type="ChEBI" id="CHEBI:29105"/>
    </ligand>
</feature>
<comment type="subunit">
    <text evidence="5">Heterodimer of a catalytic subunit QTRT1 and an accessory subunit QTRT2.</text>
</comment>
<protein>
    <recommendedName>
        <fullName evidence="5">Queuine tRNA-ribosyltransferase accessory subunit 2</fullName>
    </recommendedName>
    <alternativeName>
        <fullName evidence="5">Queuine tRNA-ribosyltransferase domain-containing protein 1</fullName>
    </alternativeName>
</protein>
<reference evidence="7 8" key="1">
    <citation type="journal article" date="2019" name="Mol. Ecol. Resour.">
        <title>Chromosome-level genome assembly of Triplophysa tibetana, a fish adapted to the harsh high-altitude environment of the Tibetan Plateau.</title>
        <authorList>
            <person name="Yang X."/>
            <person name="Liu H."/>
            <person name="Ma Z."/>
            <person name="Zou Y."/>
            <person name="Zou M."/>
            <person name="Mao Y."/>
            <person name="Li X."/>
            <person name="Wang H."/>
            <person name="Chen T."/>
            <person name="Wang W."/>
            <person name="Yang R."/>
        </authorList>
    </citation>
    <scope>NUCLEOTIDE SEQUENCE [LARGE SCALE GENOMIC DNA]</scope>
    <source>
        <strain evidence="7">TTIB1903HZAU</strain>
        <tissue evidence="7">Muscle</tissue>
    </source>
</reference>
<dbReference type="InterPro" id="IPR036511">
    <property type="entry name" value="TGT-like_sf"/>
</dbReference>
<evidence type="ECO:0000313" key="7">
    <source>
        <dbReference type="EMBL" id="KAA0704742.1"/>
    </source>
</evidence>
<evidence type="ECO:0000256" key="5">
    <source>
        <dbReference type="HAMAP-Rule" id="MF_03043"/>
    </source>
</evidence>
<keyword evidence="4 5" id="KW-0862">Zinc</keyword>
<dbReference type="GO" id="GO:0046872">
    <property type="term" value="F:metal ion binding"/>
    <property type="evidence" value="ECO:0007669"/>
    <property type="project" value="UniProtKB-KW"/>
</dbReference>
<dbReference type="Proteomes" id="UP000324632">
    <property type="component" value="Chromosome 22"/>
</dbReference>
<dbReference type="AlphaFoldDB" id="A0A5A9N408"/>
<comment type="caution">
    <text evidence="7">The sequence shown here is derived from an EMBL/GenBank/DDBJ whole genome shotgun (WGS) entry which is preliminary data.</text>
</comment>
<comment type="similarity">
    <text evidence="5">Belongs to the queuine tRNA-ribosyltransferase family. QTRT2 subfamily.</text>
</comment>
<feature type="binding site" evidence="5">
    <location>
        <position position="358"/>
    </location>
    <ligand>
        <name>Zn(2+)</name>
        <dbReference type="ChEBI" id="CHEBI:29105"/>
    </ligand>
</feature>
<dbReference type="InterPro" id="IPR050852">
    <property type="entry name" value="Queuine_tRNA-ribosyltrfase"/>
</dbReference>
<dbReference type="EMBL" id="SOYY01000022">
    <property type="protein sequence ID" value="KAA0704742.1"/>
    <property type="molecule type" value="Genomic_DNA"/>
</dbReference>
<dbReference type="GO" id="GO:0008479">
    <property type="term" value="F:tRNA-guanosine(34) queuine transglycosylase activity"/>
    <property type="evidence" value="ECO:0007669"/>
    <property type="project" value="UniProtKB-UniRule"/>
</dbReference>
<keyword evidence="5" id="KW-0496">Mitochondrion</keyword>
<organism evidence="7 8">
    <name type="scientific">Triplophysa tibetana</name>
    <dbReference type="NCBI Taxonomy" id="1572043"/>
    <lineage>
        <taxon>Eukaryota</taxon>
        <taxon>Metazoa</taxon>
        <taxon>Chordata</taxon>
        <taxon>Craniata</taxon>
        <taxon>Vertebrata</taxon>
        <taxon>Euteleostomi</taxon>
        <taxon>Actinopterygii</taxon>
        <taxon>Neopterygii</taxon>
        <taxon>Teleostei</taxon>
        <taxon>Ostariophysi</taxon>
        <taxon>Cypriniformes</taxon>
        <taxon>Nemacheilidae</taxon>
        <taxon>Triplophysa</taxon>
    </lineage>
</organism>
<dbReference type="HAMAP" id="MF_03043">
    <property type="entry name" value="QTRT2"/>
    <property type="match status" value="1"/>
</dbReference>
<dbReference type="PANTHER" id="PTHR46064:SF1">
    <property type="entry name" value="QUEUINE TRNA-RIBOSYLTRANSFERASE ACCESSORY SUBUNIT 2"/>
    <property type="match status" value="1"/>
</dbReference>
<comment type="function">
    <text evidence="5">Non-catalytic subunit of the queuine tRNA-ribosyltransferase (TGT) that catalyzes the base-exchange of a guanine (G) residue with queuine (Q) at position 34 (anticodon wobble position) in tRNAs with GU(N) anticodons (tRNA-Asp, -Asn, -His and -Tyr), resulting in the hypermodified nucleoside queuosine (7-(((4,5-cis-dihydroxy-2-cyclopenten-1-yl)amino)methyl)-7-deazaguanosine).</text>
</comment>
<dbReference type="PANTHER" id="PTHR46064">
    <property type="entry name" value="QUEUINE TRNA-RIBOSYLTRANSFERASE ACCESSORY SUBUNIT 2"/>
    <property type="match status" value="1"/>
</dbReference>
<evidence type="ECO:0000256" key="1">
    <source>
        <dbReference type="ARBA" id="ARBA00022490"/>
    </source>
</evidence>
<dbReference type="GO" id="GO:0005741">
    <property type="term" value="C:mitochondrial outer membrane"/>
    <property type="evidence" value="ECO:0007669"/>
    <property type="project" value="UniProtKB-SubCell"/>
</dbReference>
<accession>A0A5A9N408</accession>
<feature type="domain" description="tRNA-guanine(15) transglycosylase-like" evidence="6">
    <location>
        <begin position="17"/>
        <end position="414"/>
    </location>
</feature>
<sequence>MRSVMKLELSRVVQGCRLGVLNGLGKTGQHCLEVPGCLLYTRCATVPHLTQDTLLTLSDLPSVTQVTVESLAEHQEVLEECKEGVRKFAGLHNTVLFCSLHDSVNPNPAGHVTNKTVSVWGSGGRIELTAARFMAIQAAIQPDCYQSMADGETWQANSSRKRVRKAVDRTLAHLDECLMLHQKTQELKQAEIFGVVEGGDIMEERLRSTRETAKRPVGGFVLDGFHSAAMNQDVRGQLIQAITAELPHEKPRLILGVGCPDQVISCAEAGVDLFESFFPFQVTERGCALNFNYTINPDPETAGTSSPTVLELNGETPAVTEPSKNGDENMTTFEINLKDKRYQDDFRPLEEGCDCYCCQKHTRAYVHHLLVTNELLAGVLLMLHNMAHYLGFFRALREAIVNDRLQDFKNRVLSCRERDVSFK</sequence>
<dbReference type="GO" id="GO:0006400">
    <property type="term" value="P:tRNA modification"/>
    <property type="evidence" value="ECO:0007669"/>
    <property type="project" value="InterPro"/>
</dbReference>
<keyword evidence="7" id="KW-0808">Transferase</keyword>
<comment type="cofactor">
    <cofactor evidence="5">
        <name>Zn(2+)</name>
        <dbReference type="ChEBI" id="CHEBI:29105"/>
    </cofactor>
    <text evidence="5">Binds 1 zinc ion per subunit.</text>
</comment>
<keyword evidence="5" id="KW-1000">Mitochondrion outer membrane</keyword>
<evidence type="ECO:0000256" key="3">
    <source>
        <dbReference type="ARBA" id="ARBA00022723"/>
    </source>
</evidence>
<keyword evidence="2 5" id="KW-0819">tRNA processing</keyword>
<evidence type="ECO:0000256" key="4">
    <source>
        <dbReference type="ARBA" id="ARBA00022833"/>
    </source>
</evidence>
<keyword evidence="1 5" id="KW-0963">Cytoplasm</keyword>
<evidence type="ECO:0000256" key="2">
    <source>
        <dbReference type="ARBA" id="ARBA00022694"/>
    </source>
</evidence>
<name>A0A5A9N408_9TELE</name>
<comment type="subcellular location">
    <subcellularLocation>
        <location evidence="5">Cytoplasm</location>
    </subcellularLocation>
    <subcellularLocation>
        <location evidence="5">Mitochondrion outer membrane</location>
        <topology evidence="5">Peripheral membrane protein</topology>
        <orientation evidence="5">Cytoplasmic side</orientation>
    </subcellularLocation>
    <text evidence="5">May associate with the mitochondrion outer membrane.</text>
</comment>
<keyword evidence="3 5" id="KW-0479">Metal-binding</keyword>
<dbReference type="Pfam" id="PF01702">
    <property type="entry name" value="TGT"/>
    <property type="match status" value="1"/>
</dbReference>
<gene>
    <name evidence="5" type="primary">QTRT2</name>
    <name evidence="7" type="ORF">E1301_Tti000943</name>
</gene>
<evidence type="ECO:0000259" key="6">
    <source>
        <dbReference type="Pfam" id="PF01702"/>
    </source>
</evidence>
<dbReference type="NCBIfam" id="TIGR00449">
    <property type="entry name" value="tgt_general"/>
    <property type="match status" value="1"/>
</dbReference>
<evidence type="ECO:0000313" key="8">
    <source>
        <dbReference type="Proteomes" id="UP000324632"/>
    </source>
</evidence>
<keyword evidence="5" id="KW-0472">Membrane</keyword>